<organism evidence="1 2">
    <name type="scientific">Batillaria attramentaria</name>
    <dbReference type="NCBI Taxonomy" id="370345"/>
    <lineage>
        <taxon>Eukaryota</taxon>
        <taxon>Metazoa</taxon>
        <taxon>Spiralia</taxon>
        <taxon>Lophotrochozoa</taxon>
        <taxon>Mollusca</taxon>
        <taxon>Gastropoda</taxon>
        <taxon>Caenogastropoda</taxon>
        <taxon>Sorbeoconcha</taxon>
        <taxon>Cerithioidea</taxon>
        <taxon>Batillariidae</taxon>
        <taxon>Batillaria</taxon>
    </lineage>
</organism>
<evidence type="ECO:0000313" key="2">
    <source>
        <dbReference type="Proteomes" id="UP001519460"/>
    </source>
</evidence>
<reference evidence="1 2" key="1">
    <citation type="journal article" date="2023" name="Sci. Data">
        <title>Genome assembly of the Korean intertidal mud-creeper Batillaria attramentaria.</title>
        <authorList>
            <person name="Patra A.K."/>
            <person name="Ho P.T."/>
            <person name="Jun S."/>
            <person name="Lee S.J."/>
            <person name="Kim Y."/>
            <person name="Won Y.J."/>
        </authorList>
    </citation>
    <scope>NUCLEOTIDE SEQUENCE [LARGE SCALE GENOMIC DNA]</scope>
    <source>
        <strain evidence="1">Wonlab-2016</strain>
    </source>
</reference>
<proteinExistence type="predicted"/>
<accession>A0ABD0L1W2</accession>
<dbReference type="Proteomes" id="UP001519460">
    <property type="component" value="Unassembled WGS sequence"/>
</dbReference>
<protein>
    <submittedName>
        <fullName evidence="1">Uncharacterized protein</fullName>
    </submittedName>
</protein>
<name>A0ABD0L1W2_9CAEN</name>
<evidence type="ECO:0000313" key="1">
    <source>
        <dbReference type="EMBL" id="KAK7493290.1"/>
    </source>
</evidence>
<dbReference type="EMBL" id="JACVVK020000094">
    <property type="protein sequence ID" value="KAK7493290.1"/>
    <property type="molecule type" value="Genomic_DNA"/>
</dbReference>
<keyword evidence="2" id="KW-1185">Reference proteome</keyword>
<dbReference type="AlphaFoldDB" id="A0ABD0L1W2"/>
<gene>
    <name evidence="1" type="ORF">BaRGS_00015416</name>
</gene>
<comment type="caution">
    <text evidence="1">The sequence shown here is derived from an EMBL/GenBank/DDBJ whole genome shotgun (WGS) entry which is preliminary data.</text>
</comment>
<sequence length="115" mass="13188">MIQVQQINRENSIQNSTQTSTSLHHLLLDKGKTPKLCHPNPEDNTWCAWTNRLITKVWLQTSRHQANINLSSSSELLNGKSVSGVHWTPDYVCSWERACETERSICTVRLKQTEV</sequence>